<comment type="similarity">
    <text evidence="1">Belongs to the prefoldin subunit beta family.</text>
</comment>
<dbReference type="InterPro" id="IPR009053">
    <property type="entry name" value="Prefoldin"/>
</dbReference>
<proteinExistence type="inferred from homology"/>
<gene>
    <name evidence="5" type="ORF">NQ317_019888</name>
</gene>
<evidence type="ECO:0000256" key="1">
    <source>
        <dbReference type="ARBA" id="ARBA00008045"/>
    </source>
</evidence>
<dbReference type="Proteomes" id="UP001162164">
    <property type="component" value="Unassembled WGS sequence"/>
</dbReference>
<dbReference type="PANTHER" id="PTHR13303">
    <property type="entry name" value="PREFOLDIN SUBUNIT 2"/>
    <property type="match status" value="1"/>
</dbReference>
<organism evidence="5 6">
    <name type="scientific">Molorchus minor</name>
    <dbReference type="NCBI Taxonomy" id="1323400"/>
    <lineage>
        <taxon>Eukaryota</taxon>
        <taxon>Metazoa</taxon>
        <taxon>Ecdysozoa</taxon>
        <taxon>Arthropoda</taxon>
        <taxon>Hexapoda</taxon>
        <taxon>Insecta</taxon>
        <taxon>Pterygota</taxon>
        <taxon>Neoptera</taxon>
        <taxon>Endopterygota</taxon>
        <taxon>Coleoptera</taxon>
        <taxon>Polyphaga</taxon>
        <taxon>Cucujiformia</taxon>
        <taxon>Chrysomeloidea</taxon>
        <taxon>Cerambycidae</taxon>
        <taxon>Lamiinae</taxon>
        <taxon>Monochamini</taxon>
        <taxon>Molorchus</taxon>
    </lineage>
</organism>
<sequence length="121" mass="14070">MASNSKTDKKGPSPDEILNGFQSLRAEQRALSGKLSEFELDLNEHKMVIETLKNVNEDRKCFRLIGGVLTERKVKDVLPVLITNQEKLREFIEKLNEQITKKGQEINEYREKIQYPLPRSR</sequence>
<dbReference type="InterPro" id="IPR002777">
    <property type="entry name" value="PFD_beta-like"/>
</dbReference>
<evidence type="ECO:0000256" key="2">
    <source>
        <dbReference type="ARBA" id="ARBA00011695"/>
    </source>
</evidence>
<name>A0ABQ9J9I7_9CUCU</name>
<dbReference type="Pfam" id="PF01920">
    <property type="entry name" value="Prefoldin_2"/>
    <property type="match status" value="1"/>
</dbReference>
<dbReference type="SUPFAM" id="SSF46579">
    <property type="entry name" value="Prefoldin"/>
    <property type="match status" value="1"/>
</dbReference>
<evidence type="ECO:0000313" key="5">
    <source>
        <dbReference type="EMBL" id="KAJ8974651.1"/>
    </source>
</evidence>
<evidence type="ECO:0000256" key="4">
    <source>
        <dbReference type="ARBA" id="ARBA00024667"/>
    </source>
</evidence>
<accession>A0ABQ9J9I7</accession>
<evidence type="ECO:0000313" key="6">
    <source>
        <dbReference type="Proteomes" id="UP001162164"/>
    </source>
</evidence>
<comment type="caution">
    <text evidence="5">The sequence shown here is derived from an EMBL/GenBank/DDBJ whole genome shotgun (WGS) entry which is preliminary data.</text>
</comment>
<keyword evidence="3" id="KW-0143">Chaperone</keyword>
<evidence type="ECO:0000256" key="3">
    <source>
        <dbReference type="ARBA" id="ARBA00023186"/>
    </source>
</evidence>
<dbReference type="EMBL" id="JAPWTJ010000955">
    <property type="protein sequence ID" value="KAJ8974651.1"/>
    <property type="molecule type" value="Genomic_DNA"/>
</dbReference>
<comment type="subunit">
    <text evidence="2">Heterohexamer of two PFD-alpha type and four PFD-beta type subunits.</text>
</comment>
<dbReference type="CDD" id="cd23163">
    <property type="entry name" value="Prefoldin_2"/>
    <property type="match status" value="1"/>
</dbReference>
<comment type="function">
    <text evidence="4">Binds specifically to cytosolic chaperonin (c-CPN) and transfers target proteins to it. Binds to nascent polypeptide chain and promotes folding in an environment in which there are many competing pathways for nonnative proteins.</text>
</comment>
<protein>
    <recommendedName>
        <fullName evidence="7">Prefoldin subunit 2</fullName>
    </recommendedName>
</protein>
<reference evidence="5" key="1">
    <citation type="journal article" date="2023" name="Insect Mol. Biol.">
        <title>Genome sequencing provides insights into the evolution of gene families encoding plant cell wall-degrading enzymes in longhorned beetles.</title>
        <authorList>
            <person name="Shin N.R."/>
            <person name="Okamura Y."/>
            <person name="Kirsch R."/>
            <person name="Pauchet Y."/>
        </authorList>
    </citation>
    <scope>NUCLEOTIDE SEQUENCE</scope>
    <source>
        <strain evidence="5">MMC_N1</strain>
    </source>
</reference>
<dbReference type="Gene3D" id="1.10.287.370">
    <property type="match status" value="1"/>
</dbReference>
<dbReference type="InterPro" id="IPR027235">
    <property type="entry name" value="PFD2"/>
</dbReference>
<keyword evidence="6" id="KW-1185">Reference proteome</keyword>
<evidence type="ECO:0008006" key="7">
    <source>
        <dbReference type="Google" id="ProtNLM"/>
    </source>
</evidence>